<gene>
    <name evidence="2" type="ORF">EJ04DRAFT_550972</name>
</gene>
<reference evidence="2" key="1">
    <citation type="journal article" date="2020" name="Stud. Mycol.">
        <title>101 Dothideomycetes genomes: a test case for predicting lifestyles and emergence of pathogens.</title>
        <authorList>
            <person name="Haridas S."/>
            <person name="Albert R."/>
            <person name="Binder M."/>
            <person name="Bloem J."/>
            <person name="Labutti K."/>
            <person name="Salamov A."/>
            <person name="Andreopoulos B."/>
            <person name="Baker S."/>
            <person name="Barry K."/>
            <person name="Bills G."/>
            <person name="Bluhm B."/>
            <person name="Cannon C."/>
            <person name="Castanera R."/>
            <person name="Culley D."/>
            <person name="Daum C."/>
            <person name="Ezra D."/>
            <person name="Gonzalez J."/>
            <person name="Henrissat B."/>
            <person name="Kuo A."/>
            <person name="Liang C."/>
            <person name="Lipzen A."/>
            <person name="Lutzoni F."/>
            <person name="Magnuson J."/>
            <person name="Mondo S."/>
            <person name="Nolan M."/>
            <person name="Ohm R."/>
            <person name="Pangilinan J."/>
            <person name="Park H.-J."/>
            <person name="Ramirez L."/>
            <person name="Alfaro M."/>
            <person name="Sun H."/>
            <person name="Tritt A."/>
            <person name="Yoshinaga Y."/>
            <person name="Zwiers L.-H."/>
            <person name="Turgeon B."/>
            <person name="Goodwin S."/>
            <person name="Spatafora J."/>
            <person name="Crous P."/>
            <person name="Grigoriev I."/>
        </authorList>
    </citation>
    <scope>NUCLEOTIDE SEQUENCE</scope>
    <source>
        <strain evidence="2">CBS 125425</strain>
    </source>
</reference>
<comment type="caution">
    <text evidence="2">The sequence shown here is derived from an EMBL/GenBank/DDBJ whole genome shotgun (WGS) entry which is preliminary data.</text>
</comment>
<keyword evidence="1" id="KW-1133">Transmembrane helix</keyword>
<evidence type="ECO:0000313" key="2">
    <source>
        <dbReference type="EMBL" id="KAF2736793.1"/>
    </source>
</evidence>
<keyword evidence="1" id="KW-0472">Membrane</keyword>
<feature type="transmembrane region" description="Helical" evidence="1">
    <location>
        <begin position="14"/>
        <end position="35"/>
    </location>
</feature>
<sequence>MDQPAFKSREFDSALIQVALFPFITALAALAATVASRKFDSAWIQLTLFPFVATALAAASRELDSAWIQLTLFPFIATALAALTALAAIFAAIFAPAAALDLAAALAPAFESHKFDSASWLSIACQRGIFLFDRLPAGHFSYFDRLPAGLLLRQSPRPL</sequence>
<keyword evidence="1" id="KW-0812">Transmembrane</keyword>
<feature type="transmembrane region" description="Helical" evidence="1">
    <location>
        <begin position="42"/>
        <end position="60"/>
    </location>
</feature>
<protein>
    <submittedName>
        <fullName evidence="2">Uncharacterized protein</fullName>
    </submittedName>
</protein>
<keyword evidence="3" id="KW-1185">Reference proteome</keyword>
<accession>A0A9P4R4Q4</accession>
<organism evidence="2 3">
    <name type="scientific">Polyplosphaeria fusca</name>
    <dbReference type="NCBI Taxonomy" id="682080"/>
    <lineage>
        <taxon>Eukaryota</taxon>
        <taxon>Fungi</taxon>
        <taxon>Dikarya</taxon>
        <taxon>Ascomycota</taxon>
        <taxon>Pezizomycotina</taxon>
        <taxon>Dothideomycetes</taxon>
        <taxon>Pleosporomycetidae</taxon>
        <taxon>Pleosporales</taxon>
        <taxon>Tetraplosphaeriaceae</taxon>
        <taxon>Polyplosphaeria</taxon>
    </lineage>
</organism>
<proteinExistence type="predicted"/>
<dbReference type="AlphaFoldDB" id="A0A9P4R4Q4"/>
<evidence type="ECO:0000313" key="3">
    <source>
        <dbReference type="Proteomes" id="UP000799444"/>
    </source>
</evidence>
<name>A0A9P4R4Q4_9PLEO</name>
<dbReference type="EMBL" id="ML996121">
    <property type="protein sequence ID" value="KAF2736793.1"/>
    <property type="molecule type" value="Genomic_DNA"/>
</dbReference>
<evidence type="ECO:0000256" key="1">
    <source>
        <dbReference type="SAM" id="Phobius"/>
    </source>
</evidence>
<dbReference type="Proteomes" id="UP000799444">
    <property type="component" value="Unassembled WGS sequence"/>
</dbReference>
<feature type="transmembrane region" description="Helical" evidence="1">
    <location>
        <begin position="72"/>
        <end position="95"/>
    </location>
</feature>